<reference evidence="1 2" key="1">
    <citation type="submission" date="2015-11" db="EMBL/GenBank/DDBJ databases">
        <title>Genomic analysis of 38 Legionella species identifies large and diverse effector repertoires.</title>
        <authorList>
            <person name="Burstein D."/>
            <person name="Amaro F."/>
            <person name="Zusman T."/>
            <person name="Lifshitz Z."/>
            <person name="Cohen O."/>
            <person name="Gilbert J.A."/>
            <person name="Pupko T."/>
            <person name="Shuman H.A."/>
            <person name="Segal G."/>
        </authorList>
    </citation>
    <scope>NUCLEOTIDE SEQUENCE [LARGE SCALE GENOMIC DNA]</scope>
    <source>
        <strain evidence="1 2">ATCC 51914</strain>
    </source>
</reference>
<keyword evidence="2" id="KW-1185">Reference proteome</keyword>
<dbReference type="RefSeq" id="WP_058480285.1">
    <property type="nucleotide sequence ID" value="NZ_CAAAIQ010000015.1"/>
</dbReference>
<accession>A0A0W1ABU2</accession>
<evidence type="ECO:0000313" key="2">
    <source>
        <dbReference type="Proteomes" id="UP000054729"/>
    </source>
</evidence>
<gene>
    <name evidence="1" type="ORF">Lwal_1588</name>
</gene>
<evidence type="ECO:0000313" key="1">
    <source>
        <dbReference type="EMBL" id="KTD78818.1"/>
    </source>
</evidence>
<dbReference type="Proteomes" id="UP000054729">
    <property type="component" value="Unassembled WGS sequence"/>
</dbReference>
<name>A0A0W1ABU2_9GAMM</name>
<protein>
    <submittedName>
        <fullName evidence="1">Uncharacterized protein</fullName>
    </submittedName>
</protein>
<comment type="caution">
    <text evidence="1">The sequence shown here is derived from an EMBL/GenBank/DDBJ whole genome shotgun (WGS) entry which is preliminary data.</text>
</comment>
<dbReference type="EMBL" id="LNZB01000038">
    <property type="protein sequence ID" value="KTD78818.1"/>
    <property type="molecule type" value="Genomic_DNA"/>
</dbReference>
<dbReference type="AlphaFoldDB" id="A0A0W1ABU2"/>
<dbReference type="STRING" id="66969.Lwal_1588"/>
<dbReference type="PATRIC" id="fig|66969.6.peg.1732"/>
<sequence length="191" mass="21038">MGLSTEQKVIIRTFFESNYNLFFGAPTEREAGGLTPNEQIMVLQHLQLHLMQLPTEPLAEELLSKDMNGSTVRDLLTEFLEENHSPIKPESYNALVNFTNNNIHGDPATPEEITAHLVDVIGIVTQQMEHGYLKKESDPVIQNVPNNSNAANAQNQSYLPTLLKLGFFGGAILGVSYVASKVLSSNNSNSL</sequence>
<organism evidence="1 2">
    <name type="scientific">Legionella waltersii</name>
    <dbReference type="NCBI Taxonomy" id="66969"/>
    <lineage>
        <taxon>Bacteria</taxon>
        <taxon>Pseudomonadati</taxon>
        <taxon>Pseudomonadota</taxon>
        <taxon>Gammaproteobacteria</taxon>
        <taxon>Legionellales</taxon>
        <taxon>Legionellaceae</taxon>
        <taxon>Legionella</taxon>
    </lineage>
</organism>
<proteinExistence type="predicted"/>